<dbReference type="InterPro" id="IPR036396">
    <property type="entry name" value="Cyt_P450_sf"/>
</dbReference>
<dbReference type="GO" id="GO:0004497">
    <property type="term" value="F:monooxygenase activity"/>
    <property type="evidence" value="ECO:0007669"/>
    <property type="project" value="UniProtKB-KW"/>
</dbReference>
<dbReference type="OrthoDB" id="1055148at2759"/>
<dbReference type="PRINTS" id="PR00463">
    <property type="entry name" value="EP450I"/>
</dbReference>
<proteinExistence type="inferred from homology"/>
<dbReference type="InterPro" id="IPR002401">
    <property type="entry name" value="Cyt_P450_E_grp-I"/>
</dbReference>
<evidence type="ECO:0000256" key="1">
    <source>
        <dbReference type="ARBA" id="ARBA00010617"/>
    </source>
</evidence>
<keyword evidence="8" id="KW-1185">Reference proteome</keyword>
<keyword evidence="6" id="KW-0503">Monooxygenase</keyword>
<dbReference type="GO" id="GO:0005506">
    <property type="term" value="F:iron ion binding"/>
    <property type="evidence" value="ECO:0007669"/>
    <property type="project" value="InterPro"/>
</dbReference>
<reference evidence="7 8" key="1">
    <citation type="submission" date="2015-06" db="EMBL/GenBank/DDBJ databases">
        <title>Survival trade-offs in plant roots during colonization by closely related pathogenic and mutualistic fungi.</title>
        <authorList>
            <person name="Hacquard S."/>
            <person name="Kracher B."/>
            <person name="Hiruma K."/>
            <person name="Weinman A."/>
            <person name="Muench P."/>
            <person name="Garrido Oter R."/>
            <person name="Ver Loren van Themaat E."/>
            <person name="Dallerey J.-F."/>
            <person name="Damm U."/>
            <person name="Henrissat B."/>
            <person name="Lespinet O."/>
            <person name="Thon M."/>
            <person name="Kemen E."/>
            <person name="McHardy A.C."/>
            <person name="Schulze-Lefert P."/>
            <person name="O'Connell R.J."/>
        </authorList>
    </citation>
    <scope>NUCLEOTIDE SEQUENCE [LARGE SCALE GENOMIC DNA]</scope>
    <source>
        <strain evidence="7 8">MAFF 238704</strain>
    </source>
</reference>
<evidence type="ECO:0000256" key="5">
    <source>
        <dbReference type="PIRSR" id="PIRSR602401-1"/>
    </source>
</evidence>
<dbReference type="EMBL" id="LFIW01002404">
    <property type="protein sequence ID" value="KZL71502.1"/>
    <property type="molecule type" value="Genomic_DNA"/>
</dbReference>
<dbReference type="InterPro" id="IPR050529">
    <property type="entry name" value="CYP450_sterol_14alpha_dmase"/>
</dbReference>
<evidence type="ECO:0000256" key="6">
    <source>
        <dbReference type="RuleBase" id="RU000461"/>
    </source>
</evidence>
<comment type="cofactor">
    <cofactor evidence="5">
        <name>heme</name>
        <dbReference type="ChEBI" id="CHEBI:30413"/>
    </cofactor>
</comment>
<dbReference type="SUPFAM" id="SSF48264">
    <property type="entry name" value="Cytochrome P450"/>
    <property type="match status" value="1"/>
</dbReference>
<feature type="binding site" description="axial binding residue" evidence="5">
    <location>
        <position position="395"/>
    </location>
    <ligand>
        <name>heme</name>
        <dbReference type="ChEBI" id="CHEBI:30413"/>
    </ligand>
    <ligandPart>
        <name>Fe</name>
        <dbReference type="ChEBI" id="CHEBI:18248"/>
    </ligandPart>
</feature>
<sequence>MLLISVVFVAIILLAKWYFKPSQIPPYKGEGFQSFLSNTPDYAAKPISLIRRAGEQYENAFSIQLSRVCNYLLRENPLNEVYLDMPENARSFCHGMGTFLNKTIDPGYLNNFQAMIGSFIRYMDRTEAQEHTAKCTTEETHSCALEWTTRSDVELFTGVSELTHNVVVKTLMGEDFYESSDELLGLMHAMERDVGNFWSLVLPDWVPYPSARRLHRSRERVKEIFWENLGQRHVAAKNGDLQSDLPDFITYMLHDGSTAPLKHHFASHHTLLMVASDTSTAAVISWVVVCLLRHPDVMTAVKRDARSGTSDSVLLQACIKETIRYYNAMKCFRPTVADPMVSASPCPKHDDTDNYPNSDTWMPGRWLNAENKLVDLEETGKESKCETFGGGSRRCPGEKMATILVTQTLTTLLRYYDIRWATPEQPRTVRFDDLDFDKVGSPWLKGGLRVKVSRRVWPELIGGC</sequence>
<name>A0A166T2T6_COLIC</name>
<dbReference type="STRING" id="1573173.A0A166T2T6"/>
<dbReference type="InterPro" id="IPR001128">
    <property type="entry name" value="Cyt_P450"/>
</dbReference>
<dbReference type="GO" id="GO:0016705">
    <property type="term" value="F:oxidoreductase activity, acting on paired donors, with incorporation or reduction of molecular oxygen"/>
    <property type="evidence" value="ECO:0007669"/>
    <property type="project" value="InterPro"/>
</dbReference>
<comment type="caution">
    <text evidence="7">The sequence shown here is derived from an EMBL/GenBank/DDBJ whole genome shotgun (WGS) entry which is preliminary data.</text>
</comment>
<evidence type="ECO:0000313" key="7">
    <source>
        <dbReference type="EMBL" id="KZL71502.1"/>
    </source>
</evidence>
<dbReference type="Gene3D" id="1.10.630.10">
    <property type="entry name" value="Cytochrome P450"/>
    <property type="match status" value="1"/>
</dbReference>
<dbReference type="PANTHER" id="PTHR24304">
    <property type="entry name" value="CYTOCHROME P450 FAMILY 7"/>
    <property type="match status" value="1"/>
</dbReference>
<evidence type="ECO:0000256" key="2">
    <source>
        <dbReference type="ARBA" id="ARBA00022617"/>
    </source>
</evidence>
<gene>
    <name evidence="7" type="ORF">CI238_11216</name>
</gene>
<dbReference type="GO" id="GO:0020037">
    <property type="term" value="F:heme binding"/>
    <property type="evidence" value="ECO:0007669"/>
    <property type="project" value="InterPro"/>
</dbReference>
<keyword evidence="2 5" id="KW-0349">Heme</keyword>
<dbReference type="Proteomes" id="UP000076584">
    <property type="component" value="Unassembled WGS sequence"/>
</dbReference>
<dbReference type="PRINTS" id="PR00385">
    <property type="entry name" value="P450"/>
</dbReference>
<evidence type="ECO:0000256" key="4">
    <source>
        <dbReference type="ARBA" id="ARBA00023004"/>
    </source>
</evidence>
<organism evidence="7 8">
    <name type="scientific">Colletotrichum incanum</name>
    <name type="common">Soybean anthracnose fungus</name>
    <dbReference type="NCBI Taxonomy" id="1573173"/>
    <lineage>
        <taxon>Eukaryota</taxon>
        <taxon>Fungi</taxon>
        <taxon>Dikarya</taxon>
        <taxon>Ascomycota</taxon>
        <taxon>Pezizomycotina</taxon>
        <taxon>Sordariomycetes</taxon>
        <taxon>Hypocreomycetidae</taxon>
        <taxon>Glomerellales</taxon>
        <taxon>Glomerellaceae</taxon>
        <taxon>Colletotrichum</taxon>
        <taxon>Colletotrichum spaethianum species complex</taxon>
    </lineage>
</organism>
<evidence type="ECO:0000256" key="3">
    <source>
        <dbReference type="ARBA" id="ARBA00022723"/>
    </source>
</evidence>
<protein>
    <submittedName>
        <fullName evidence="7">Cytochrome p450 4f8</fullName>
    </submittedName>
</protein>
<dbReference type="Pfam" id="PF00067">
    <property type="entry name" value="p450"/>
    <property type="match status" value="1"/>
</dbReference>
<comment type="similarity">
    <text evidence="1 6">Belongs to the cytochrome P450 family.</text>
</comment>
<evidence type="ECO:0000313" key="8">
    <source>
        <dbReference type="Proteomes" id="UP000076584"/>
    </source>
</evidence>
<dbReference type="PROSITE" id="PS00086">
    <property type="entry name" value="CYTOCHROME_P450"/>
    <property type="match status" value="1"/>
</dbReference>
<keyword evidence="3 5" id="KW-0479">Metal-binding</keyword>
<keyword evidence="4 5" id="KW-0408">Iron</keyword>
<dbReference type="InterPro" id="IPR017972">
    <property type="entry name" value="Cyt_P450_CS"/>
</dbReference>
<dbReference type="PANTHER" id="PTHR24304:SF2">
    <property type="entry name" value="24-HYDROXYCHOLESTEROL 7-ALPHA-HYDROXYLASE"/>
    <property type="match status" value="1"/>
</dbReference>
<keyword evidence="6" id="KW-0560">Oxidoreductase</keyword>
<accession>A0A166T2T6</accession>
<dbReference type="AlphaFoldDB" id="A0A166T2T6"/>